<reference evidence="3 4" key="1">
    <citation type="journal article" date="2015" name="Nature">
        <title>rRNA introns, odd ribosomes, and small enigmatic genomes across a large radiation of phyla.</title>
        <authorList>
            <person name="Brown C.T."/>
            <person name="Hug L.A."/>
            <person name="Thomas B.C."/>
            <person name="Sharon I."/>
            <person name="Castelle C.J."/>
            <person name="Singh A."/>
            <person name="Wilkins M.J."/>
            <person name="Williams K.H."/>
            <person name="Banfield J.F."/>
        </authorList>
    </citation>
    <scope>NUCLEOTIDE SEQUENCE [LARGE SCALE GENOMIC DNA]</scope>
</reference>
<dbReference type="Pfam" id="PF01725">
    <property type="entry name" value="Ham1p_like"/>
    <property type="match status" value="1"/>
</dbReference>
<evidence type="ECO:0000313" key="4">
    <source>
        <dbReference type="Proteomes" id="UP000034181"/>
    </source>
</evidence>
<evidence type="ECO:0000256" key="1">
    <source>
        <dbReference type="ARBA" id="ARBA00008023"/>
    </source>
</evidence>
<dbReference type="GO" id="GO:0009143">
    <property type="term" value="P:nucleoside triphosphate catabolic process"/>
    <property type="evidence" value="ECO:0007669"/>
    <property type="project" value="InterPro"/>
</dbReference>
<evidence type="ECO:0000256" key="2">
    <source>
        <dbReference type="ARBA" id="ARBA00022801"/>
    </source>
</evidence>
<keyword evidence="2" id="KW-0378">Hydrolase</keyword>
<dbReference type="GO" id="GO:0005737">
    <property type="term" value="C:cytoplasm"/>
    <property type="evidence" value="ECO:0007669"/>
    <property type="project" value="TreeGrafter"/>
</dbReference>
<sequence>MKLVLLATSNERKIGEARLACDMFNIKIRPIKITINEIQSHNPKIITKDKAEKAFTIIKKPIVVTDTFWNITSLNGFPGGYMKDIVEWFDSTDFINLVKNKKDKGVSFTESIVYKDSRREKSFSKEFWGVITNKPRGAGNSIENVAEFDGVTLGERRARGGFSHKPKDYIWYDFAKWFSKL</sequence>
<dbReference type="GO" id="GO:0047429">
    <property type="term" value="F:nucleoside triphosphate diphosphatase activity"/>
    <property type="evidence" value="ECO:0007669"/>
    <property type="project" value="InterPro"/>
</dbReference>
<organism evidence="3 4">
    <name type="scientific">Candidatus Woesebacteria bacterium GW2011_GWB1_38_5b</name>
    <dbReference type="NCBI Taxonomy" id="1618569"/>
    <lineage>
        <taxon>Bacteria</taxon>
        <taxon>Candidatus Woeseibacteriota</taxon>
    </lineage>
</organism>
<name>A0A0G0NAQ6_9BACT</name>
<dbReference type="Proteomes" id="UP000034181">
    <property type="component" value="Unassembled WGS sequence"/>
</dbReference>
<gene>
    <name evidence="3" type="ORF">US96_C0039G0012</name>
</gene>
<comment type="similarity">
    <text evidence="1">Belongs to the HAM1 NTPase family.</text>
</comment>
<dbReference type="EMBL" id="LBUZ01000039">
    <property type="protein sequence ID" value="KKQ74176.1"/>
    <property type="molecule type" value="Genomic_DNA"/>
</dbReference>
<dbReference type="InterPro" id="IPR029001">
    <property type="entry name" value="ITPase-like_fam"/>
</dbReference>
<dbReference type="InterPro" id="IPR002637">
    <property type="entry name" value="RdgB/HAM1"/>
</dbReference>
<dbReference type="PANTHER" id="PTHR11067:SF9">
    <property type="entry name" value="INOSINE TRIPHOSPHATE PYROPHOSPHATASE"/>
    <property type="match status" value="1"/>
</dbReference>
<evidence type="ECO:0000313" key="3">
    <source>
        <dbReference type="EMBL" id="KKQ74176.1"/>
    </source>
</evidence>
<proteinExistence type="inferred from homology"/>
<dbReference type="PANTHER" id="PTHR11067">
    <property type="entry name" value="INOSINE TRIPHOSPHATE PYROPHOSPHATASE/HAM1 PROTEIN"/>
    <property type="match status" value="1"/>
</dbReference>
<dbReference type="SUPFAM" id="SSF52972">
    <property type="entry name" value="ITPase-like"/>
    <property type="match status" value="1"/>
</dbReference>
<dbReference type="Gene3D" id="3.90.950.10">
    <property type="match status" value="1"/>
</dbReference>
<dbReference type="AlphaFoldDB" id="A0A0G0NAQ6"/>
<accession>A0A0G0NAQ6</accession>
<protein>
    <submittedName>
        <fullName evidence="3">Nucleoside-triphosphatase (NTPase)</fullName>
    </submittedName>
</protein>
<comment type="caution">
    <text evidence="3">The sequence shown here is derived from an EMBL/GenBank/DDBJ whole genome shotgun (WGS) entry which is preliminary data.</text>
</comment>